<dbReference type="PANTHER" id="PTHR37937">
    <property type="entry name" value="CONJUGATIVE TRANSFER: DNA TRANSPORT"/>
    <property type="match status" value="1"/>
</dbReference>
<sequence>MHFDHEDQRFGSASWSTGFELRAAEMLNGLGHRIGSFERQDLCLQTDAPLLTIAGAGSGKMRDLLAGTILSNPTQRRFVLDPRGEISSVTLPAFAAAAVPVWTWNPTGMHALAKHRVQPLDILRLDTATFHADCKFIAQSLIPVNQSSNGRYFELRACEWCENIMKALVERDGSVSFPSLWRAISTIEGNPQAWADLLEFMLSSRFEGARRTAGEMLAKQQDSEREFGGIVGELYAHMSFLDDAVLQTALETPDFSFEDICDPKLPASVFIVVPIEYVSVWGPLLRVMFTVQLLYKSRAPSAPRITMVVDEAGQLGHFDALLRAFTFGRGAGVQAWALYQDVGQIVRNFGQPALQSFIGSSAMRQFFGVRDYQTAQMISEMLGNETLEFDDTLRQEVARRLKTKAAMAFLNGEDAFSTLNDLRSHRFGETHRTKQQRALMSPDEILAMPEDRQILFISGKNLRPIYAQKIPYYQRCGYAGSYLPNPFHPPLDRIPVAGNVFKRSARVITEAVPPEFAHLPQYAFGTWSYIEGYRPKIRSNR</sequence>
<accession>A0A6N6JK18</accession>
<evidence type="ECO:0000313" key="7">
    <source>
        <dbReference type="EMBL" id="GFE65542.1"/>
    </source>
</evidence>
<dbReference type="EMBL" id="BLJE01000002">
    <property type="protein sequence ID" value="GFE65542.1"/>
    <property type="molecule type" value="Genomic_DNA"/>
</dbReference>
<comment type="similarity">
    <text evidence="2">Belongs to the VirD4/TraG family.</text>
</comment>
<keyword evidence="3" id="KW-1003">Cell membrane</keyword>
<dbReference type="SUPFAM" id="SSF52540">
    <property type="entry name" value="P-loop containing nucleoside triphosphate hydrolases"/>
    <property type="match status" value="1"/>
</dbReference>
<evidence type="ECO:0000256" key="1">
    <source>
        <dbReference type="ARBA" id="ARBA00004651"/>
    </source>
</evidence>
<evidence type="ECO:0000256" key="3">
    <source>
        <dbReference type="ARBA" id="ARBA00022475"/>
    </source>
</evidence>
<evidence type="ECO:0000313" key="8">
    <source>
        <dbReference type="Proteomes" id="UP000436822"/>
    </source>
</evidence>
<dbReference type="Gene3D" id="3.40.50.300">
    <property type="entry name" value="P-loop containing nucleotide triphosphate hydrolases"/>
    <property type="match status" value="1"/>
</dbReference>
<name>A0A6N6JK18_9RHOB</name>
<comment type="caution">
    <text evidence="7">The sequence shown here is derived from an EMBL/GenBank/DDBJ whole genome shotgun (WGS) entry which is preliminary data.</text>
</comment>
<dbReference type="InterPro" id="IPR051539">
    <property type="entry name" value="T4SS-coupling_protein"/>
</dbReference>
<keyword evidence="5" id="KW-1133">Transmembrane helix</keyword>
<keyword evidence="4" id="KW-0812">Transmembrane</keyword>
<dbReference type="Pfam" id="PF02534">
    <property type="entry name" value="T4SS-DNA_transf"/>
    <property type="match status" value="1"/>
</dbReference>
<evidence type="ECO:0000256" key="5">
    <source>
        <dbReference type="ARBA" id="ARBA00022989"/>
    </source>
</evidence>
<comment type="subcellular location">
    <subcellularLocation>
        <location evidence="1">Cell membrane</location>
        <topology evidence="1">Multi-pass membrane protein</topology>
    </subcellularLocation>
</comment>
<proteinExistence type="inferred from homology"/>
<dbReference type="CDD" id="cd01127">
    <property type="entry name" value="TrwB_TraG_TraD_VirD4"/>
    <property type="match status" value="1"/>
</dbReference>
<protein>
    <submittedName>
        <fullName evidence="7">Conjugal transfer protein</fullName>
    </submittedName>
</protein>
<dbReference type="InterPro" id="IPR027417">
    <property type="entry name" value="P-loop_NTPase"/>
</dbReference>
<dbReference type="OrthoDB" id="9759295at2"/>
<evidence type="ECO:0000256" key="6">
    <source>
        <dbReference type="ARBA" id="ARBA00023136"/>
    </source>
</evidence>
<dbReference type="RefSeq" id="WP_159807563.1">
    <property type="nucleotide sequence ID" value="NZ_BLJE01000002.1"/>
</dbReference>
<organism evidence="7 8">
    <name type="scientific">Litoreibacter roseus</name>
    <dbReference type="NCBI Taxonomy" id="2601869"/>
    <lineage>
        <taxon>Bacteria</taxon>
        <taxon>Pseudomonadati</taxon>
        <taxon>Pseudomonadota</taxon>
        <taxon>Alphaproteobacteria</taxon>
        <taxon>Rhodobacterales</taxon>
        <taxon>Roseobacteraceae</taxon>
        <taxon>Litoreibacter</taxon>
    </lineage>
</organism>
<gene>
    <name evidence="7" type="primary">traK</name>
    <name evidence="7" type="ORF">KIN_26160</name>
</gene>
<dbReference type="Proteomes" id="UP000436822">
    <property type="component" value="Unassembled WGS sequence"/>
</dbReference>
<dbReference type="GO" id="GO:0005886">
    <property type="term" value="C:plasma membrane"/>
    <property type="evidence" value="ECO:0007669"/>
    <property type="project" value="UniProtKB-SubCell"/>
</dbReference>
<dbReference type="AlphaFoldDB" id="A0A6N6JK18"/>
<evidence type="ECO:0000256" key="2">
    <source>
        <dbReference type="ARBA" id="ARBA00008806"/>
    </source>
</evidence>
<keyword evidence="6" id="KW-0472">Membrane</keyword>
<reference evidence="7 8" key="1">
    <citation type="submission" date="2019-12" db="EMBL/GenBank/DDBJ databases">
        <title>Litoreibacter badius sp. nov., a novel bacteriochlorophyll a-containing bacterium in the genus Litoreibacter.</title>
        <authorList>
            <person name="Kanamuro M."/>
            <person name="Takabe Y."/>
            <person name="Mori K."/>
            <person name="Takaichi S."/>
            <person name="Hanada S."/>
        </authorList>
    </citation>
    <scope>NUCLEOTIDE SEQUENCE [LARGE SCALE GENOMIC DNA]</scope>
    <source>
        <strain evidence="7 8">K6</strain>
    </source>
</reference>
<evidence type="ECO:0000256" key="4">
    <source>
        <dbReference type="ARBA" id="ARBA00022692"/>
    </source>
</evidence>
<dbReference type="InterPro" id="IPR003688">
    <property type="entry name" value="TraG/VirD4"/>
</dbReference>
<keyword evidence="8" id="KW-1185">Reference proteome</keyword>
<dbReference type="PANTHER" id="PTHR37937:SF1">
    <property type="entry name" value="CONJUGATIVE TRANSFER: DNA TRANSPORT"/>
    <property type="match status" value="1"/>
</dbReference>